<dbReference type="CDD" id="cd02603">
    <property type="entry name" value="HAD_sEH-N_like"/>
    <property type="match status" value="2"/>
</dbReference>
<dbReference type="PANTHER" id="PTHR47829:SF1">
    <property type="entry name" value="HAD FAMILY PHOSPHATASE"/>
    <property type="match status" value="1"/>
</dbReference>
<dbReference type="EMBL" id="CATQJL010000001">
    <property type="protein sequence ID" value="CAJ0589346.1"/>
    <property type="molecule type" value="Genomic_DNA"/>
</dbReference>
<dbReference type="Pfam" id="PF00702">
    <property type="entry name" value="Hydrolase"/>
    <property type="match status" value="2"/>
</dbReference>
<keyword evidence="1" id="KW-0007">Acetylation</keyword>
<dbReference type="AlphaFoldDB" id="A0AA36DKE5"/>
<reference evidence="2" key="1">
    <citation type="submission" date="2023-07" db="EMBL/GenBank/DDBJ databases">
        <authorList>
            <consortium name="CYATHOMIX"/>
        </authorList>
    </citation>
    <scope>NUCLEOTIDE SEQUENCE</scope>
    <source>
        <strain evidence="2">N/A</strain>
    </source>
</reference>
<dbReference type="InterPro" id="IPR011945">
    <property type="entry name" value="HAD-SF_ppase_IA/epoxid_hydro_N"/>
</dbReference>
<gene>
    <name evidence="2" type="ORF">CYNAS_LOCUS1329</name>
</gene>
<dbReference type="Proteomes" id="UP001176961">
    <property type="component" value="Unassembled WGS sequence"/>
</dbReference>
<dbReference type="SFLD" id="SFLDS00003">
    <property type="entry name" value="Haloacid_Dehalogenase"/>
    <property type="match status" value="2"/>
</dbReference>
<organism evidence="2 3">
    <name type="scientific">Cylicocyclus nassatus</name>
    <name type="common">Nematode worm</name>
    <dbReference type="NCBI Taxonomy" id="53992"/>
    <lineage>
        <taxon>Eukaryota</taxon>
        <taxon>Metazoa</taxon>
        <taxon>Ecdysozoa</taxon>
        <taxon>Nematoda</taxon>
        <taxon>Chromadorea</taxon>
        <taxon>Rhabditida</taxon>
        <taxon>Rhabditina</taxon>
        <taxon>Rhabditomorpha</taxon>
        <taxon>Strongyloidea</taxon>
        <taxon>Strongylidae</taxon>
        <taxon>Cylicocyclus</taxon>
    </lineage>
</organism>
<dbReference type="InterPro" id="IPR023214">
    <property type="entry name" value="HAD_sf"/>
</dbReference>
<dbReference type="SFLD" id="SFLDG01129">
    <property type="entry name" value="C1.5:_HAD__Beta-PGM__Phosphata"/>
    <property type="match status" value="2"/>
</dbReference>
<dbReference type="Gene3D" id="1.10.150.240">
    <property type="entry name" value="Putative phosphatase, domain 2"/>
    <property type="match status" value="2"/>
</dbReference>
<comment type="caution">
    <text evidence="2">The sequence shown here is derived from an EMBL/GenBank/DDBJ whole genome shotgun (WGS) entry which is preliminary data.</text>
</comment>
<dbReference type="InterPro" id="IPR023198">
    <property type="entry name" value="PGP-like_dom2"/>
</dbReference>
<dbReference type="SUPFAM" id="SSF56784">
    <property type="entry name" value="HAD-like"/>
    <property type="match status" value="2"/>
</dbReference>
<dbReference type="NCBIfam" id="TIGR02247">
    <property type="entry name" value="HAD-1A3-hyp"/>
    <property type="match status" value="2"/>
</dbReference>
<sequence length="434" mass="48784">MSVKAVIFDMGGVLIESPSGLWIEMETDLKIDKGSLFAALLDPVFKTDGEALERGEITAEEFDPIFTQFYNKQYGRNEERVPVILSLVKKIYDIHLVPEMTELLKDLRKAGIKVALLTNNVFADRDRQIPTLPKGLEKYFDVVVESCRVGMRKPEDAIYHHTCELLKLKPEECMFLDDLEVNVKGARDLGIKTIKVTHPPTAAMESWLFVLCSGNLARMSIKAVIFDLGGVLIDTPSQSWTDLEKNRGFDRGAFLSILSLPVFQDHLDELERGIVSAEEFDSMFTDHCNKKCGRSDTFIPLITTFIKGIYEMKIFPVMIKLLKDLRSAGYKTALLTNNAFADRARLAPTLPKETESYFDVIVESCRLGIRKPESVIYEHACGQLESRPEDCMFLDDLDVNLTAARKMGITTVKVISPISTAAQVRGILNLKQTS</sequence>
<protein>
    <submittedName>
        <fullName evidence="2">Uncharacterized protein</fullName>
    </submittedName>
</protein>
<name>A0AA36DKE5_CYLNA</name>
<dbReference type="InterPro" id="IPR052898">
    <property type="entry name" value="ACAD10-like"/>
</dbReference>
<dbReference type="NCBIfam" id="TIGR01509">
    <property type="entry name" value="HAD-SF-IA-v3"/>
    <property type="match status" value="2"/>
</dbReference>
<evidence type="ECO:0000313" key="2">
    <source>
        <dbReference type="EMBL" id="CAJ0589346.1"/>
    </source>
</evidence>
<dbReference type="InterPro" id="IPR036412">
    <property type="entry name" value="HAD-like_sf"/>
</dbReference>
<dbReference type="InterPro" id="IPR006439">
    <property type="entry name" value="HAD-SF_hydro_IA"/>
</dbReference>
<dbReference type="PANTHER" id="PTHR47829">
    <property type="entry name" value="HYDROLASE, PUTATIVE (AFU_ORTHOLOGUE AFUA_1G12880)-RELATED"/>
    <property type="match status" value="1"/>
</dbReference>
<accession>A0AA36DKE5</accession>
<evidence type="ECO:0000256" key="1">
    <source>
        <dbReference type="ARBA" id="ARBA00022990"/>
    </source>
</evidence>
<dbReference type="Gene3D" id="3.40.50.1000">
    <property type="entry name" value="HAD superfamily/HAD-like"/>
    <property type="match status" value="2"/>
</dbReference>
<keyword evidence="3" id="KW-1185">Reference proteome</keyword>
<dbReference type="NCBIfam" id="TIGR01549">
    <property type="entry name" value="HAD-SF-IA-v1"/>
    <property type="match status" value="1"/>
</dbReference>
<dbReference type="PRINTS" id="PR00413">
    <property type="entry name" value="HADHALOGNASE"/>
</dbReference>
<evidence type="ECO:0000313" key="3">
    <source>
        <dbReference type="Proteomes" id="UP001176961"/>
    </source>
</evidence>
<proteinExistence type="predicted"/>